<organism evidence="2 3">
    <name type="scientific">Hymenobacter montanus</name>
    <dbReference type="NCBI Taxonomy" id="2771359"/>
    <lineage>
        <taxon>Bacteria</taxon>
        <taxon>Pseudomonadati</taxon>
        <taxon>Bacteroidota</taxon>
        <taxon>Cytophagia</taxon>
        <taxon>Cytophagales</taxon>
        <taxon>Hymenobacteraceae</taxon>
        <taxon>Hymenobacter</taxon>
    </lineage>
</organism>
<protein>
    <recommendedName>
        <fullName evidence="4">Ig-like domain-containing protein</fullName>
    </recommendedName>
</protein>
<dbReference type="RefSeq" id="WP_191006025.1">
    <property type="nucleotide sequence ID" value="NZ_JACXAD010000017.1"/>
</dbReference>
<dbReference type="AlphaFoldDB" id="A0A927BFT2"/>
<sequence>MKRRLFSTWTGYGLWAFLLHAQIAWSQPAKTEPEASYYLNLNQGVPTTVHELQEGALNLQYEDRLGRAAELPLTVYNWKREPLVSYRLAKTYGSNYFRIDLGPLFAEWVTGETYTVEARDESGQTLALCLRKIEPVRKELPNVRLVVNPVRFSCREPTGNAVEFHGEISGGKAPYQVNWYVLDEERTNFLYQPREQRIEAAGSTAVVTLDKNPNYYVLMRVQDACGSQRDQMVYLECPEKRRRVHTLFVEPLRERDLLQVKSPK</sequence>
<evidence type="ECO:0000313" key="3">
    <source>
        <dbReference type="Proteomes" id="UP000612233"/>
    </source>
</evidence>
<keyword evidence="3" id="KW-1185">Reference proteome</keyword>
<dbReference type="EMBL" id="JACXAD010000017">
    <property type="protein sequence ID" value="MBD2769217.1"/>
    <property type="molecule type" value="Genomic_DNA"/>
</dbReference>
<evidence type="ECO:0008006" key="4">
    <source>
        <dbReference type="Google" id="ProtNLM"/>
    </source>
</evidence>
<proteinExistence type="predicted"/>
<keyword evidence="1" id="KW-0732">Signal</keyword>
<comment type="caution">
    <text evidence="2">The sequence shown here is derived from an EMBL/GenBank/DDBJ whole genome shotgun (WGS) entry which is preliminary data.</text>
</comment>
<accession>A0A927BFT2</accession>
<feature type="signal peptide" evidence="1">
    <location>
        <begin position="1"/>
        <end position="21"/>
    </location>
</feature>
<name>A0A927BFT2_9BACT</name>
<dbReference type="Proteomes" id="UP000612233">
    <property type="component" value="Unassembled WGS sequence"/>
</dbReference>
<gene>
    <name evidence="2" type="ORF">IC235_15100</name>
</gene>
<evidence type="ECO:0000256" key="1">
    <source>
        <dbReference type="SAM" id="SignalP"/>
    </source>
</evidence>
<feature type="chain" id="PRO_5036766250" description="Ig-like domain-containing protein" evidence="1">
    <location>
        <begin position="22"/>
        <end position="264"/>
    </location>
</feature>
<reference evidence="2" key="1">
    <citation type="submission" date="2020-09" db="EMBL/GenBank/DDBJ databases">
        <authorList>
            <person name="Kim M.K."/>
        </authorList>
    </citation>
    <scope>NUCLEOTIDE SEQUENCE</scope>
    <source>
        <strain evidence="2">BT664</strain>
    </source>
</reference>
<evidence type="ECO:0000313" key="2">
    <source>
        <dbReference type="EMBL" id="MBD2769217.1"/>
    </source>
</evidence>